<dbReference type="CDD" id="cd00060">
    <property type="entry name" value="FHA"/>
    <property type="match status" value="1"/>
</dbReference>
<dbReference type="Proteomes" id="UP000594468">
    <property type="component" value="Chromosome"/>
</dbReference>
<dbReference type="PROSITE" id="PS50110">
    <property type="entry name" value="RESPONSE_REGULATORY"/>
    <property type="match status" value="1"/>
</dbReference>
<gene>
    <name evidence="6" type="ORF">G4Y79_10590</name>
</gene>
<evidence type="ECO:0000256" key="2">
    <source>
        <dbReference type="PROSITE-ProRule" id="PRU00169"/>
    </source>
</evidence>
<dbReference type="Gene3D" id="2.60.200.20">
    <property type="match status" value="1"/>
</dbReference>
<reference evidence="6 7" key="1">
    <citation type="submission" date="2020-02" db="EMBL/GenBank/DDBJ databases">
        <authorList>
            <person name="Zheng R.K."/>
            <person name="Sun C.M."/>
        </authorList>
    </citation>
    <scope>NUCLEOTIDE SEQUENCE [LARGE SCALE GENOMIC DNA]</scope>
    <source>
        <strain evidence="7">rifampicinis</strain>
    </source>
</reference>
<dbReference type="SUPFAM" id="SSF49879">
    <property type="entry name" value="SMAD/FHA domain"/>
    <property type="match status" value="1"/>
</dbReference>
<dbReference type="PANTHER" id="PTHR44591:SF3">
    <property type="entry name" value="RESPONSE REGULATORY DOMAIN-CONTAINING PROTEIN"/>
    <property type="match status" value="1"/>
</dbReference>
<sequence length="378" mass="41877">MADSNNSPKKDKRTDYLVDRTPAEPMPLQRMTGALVEPLLPWVIEFRVVGTAEIIKIRTRSAMLIGRLDESRGIFPDIDVTDYDGQSAGVSRRHAMLITRDNRVTIQDLGSANGTYINGRVLEAHESYRVRDRDRLRLGRLELQVHFVVKPLVDENTMVNMKNVFKVPQIGHREHILIADENEDVCRVVRFIAEKAGFRVTEAFTVTDAMHAIDNDPPEIAFLELVMGDDSGVDLIRYLRNHHRLSTRQLIAAADAPEEQIEKSSPISSDTSDDSSRQQTVGQPAPKHVAPFYDKTSLSSQSYAHMPSPAATQELVAITSPHRVQPNIPIAIMSSVTGGYQMGKALEAGADVTLAKPVAVDELVGALQETYEMLTGTS</sequence>
<organism evidence="6 7">
    <name type="scientific">Phototrophicus methaneseepsis</name>
    <dbReference type="NCBI Taxonomy" id="2710758"/>
    <lineage>
        <taxon>Bacteria</taxon>
        <taxon>Bacillati</taxon>
        <taxon>Chloroflexota</taxon>
        <taxon>Candidatus Thermofontia</taxon>
        <taxon>Phototrophicales</taxon>
        <taxon>Phototrophicaceae</taxon>
        <taxon>Phototrophicus</taxon>
    </lineage>
</organism>
<evidence type="ECO:0000313" key="6">
    <source>
        <dbReference type="EMBL" id="QPC84795.1"/>
    </source>
</evidence>
<evidence type="ECO:0000256" key="3">
    <source>
        <dbReference type="SAM" id="MobiDB-lite"/>
    </source>
</evidence>
<dbReference type="PROSITE" id="PS50006">
    <property type="entry name" value="FHA_DOMAIN"/>
    <property type="match status" value="1"/>
</dbReference>
<dbReference type="InterPro" id="IPR001789">
    <property type="entry name" value="Sig_transdc_resp-reg_receiver"/>
</dbReference>
<dbReference type="SMART" id="SM00448">
    <property type="entry name" value="REC"/>
    <property type="match status" value="1"/>
</dbReference>
<name>A0A7S8IFJ4_9CHLR</name>
<dbReference type="AlphaFoldDB" id="A0A7S8IFJ4"/>
<dbReference type="SUPFAM" id="SSF52172">
    <property type="entry name" value="CheY-like"/>
    <property type="match status" value="2"/>
</dbReference>
<dbReference type="Pfam" id="PF00498">
    <property type="entry name" value="FHA"/>
    <property type="match status" value="1"/>
</dbReference>
<dbReference type="KEGG" id="pmet:G4Y79_10590"/>
<dbReference type="InterPro" id="IPR011006">
    <property type="entry name" value="CheY-like_superfamily"/>
</dbReference>
<dbReference type="GO" id="GO:0000160">
    <property type="term" value="P:phosphorelay signal transduction system"/>
    <property type="evidence" value="ECO:0007669"/>
    <property type="project" value="InterPro"/>
</dbReference>
<feature type="domain" description="Response regulatory" evidence="5">
    <location>
        <begin position="175"/>
        <end position="371"/>
    </location>
</feature>
<keyword evidence="1" id="KW-0597">Phosphoprotein</keyword>
<proteinExistence type="predicted"/>
<dbReference type="EMBL" id="CP062983">
    <property type="protein sequence ID" value="QPC84795.1"/>
    <property type="molecule type" value="Genomic_DNA"/>
</dbReference>
<dbReference type="Gene3D" id="3.40.50.2300">
    <property type="match status" value="2"/>
</dbReference>
<evidence type="ECO:0000256" key="1">
    <source>
        <dbReference type="ARBA" id="ARBA00022553"/>
    </source>
</evidence>
<dbReference type="SMART" id="SM00240">
    <property type="entry name" value="FHA"/>
    <property type="match status" value="1"/>
</dbReference>
<protein>
    <submittedName>
        <fullName evidence="6">FHA domain-containing protein</fullName>
    </submittedName>
</protein>
<feature type="region of interest" description="Disordered" evidence="3">
    <location>
        <begin position="253"/>
        <end position="292"/>
    </location>
</feature>
<evidence type="ECO:0000259" key="5">
    <source>
        <dbReference type="PROSITE" id="PS50110"/>
    </source>
</evidence>
<dbReference type="Pfam" id="PF00072">
    <property type="entry name" value="Response_reg"/>
    <property type="match status" value="1"/>
</dbReference>
<evidence type="ECO:0000259" key="4">
    <source>
        <dbReference type="PROSITE" id="PS50006"/>
    </source>
</evidence>
<keyword evidence="7" id="KW-1185">Reference proteome</keyword>
<dbReference type="RefSeq" id="WP_195172858.1">
    <property type="nucleotide sequence ID" value="NZ_CP062983.1"/>
</dbReference>
<comment type="caution">
    <text evidence="2">Lacks conserved residue(s) required for the propagation of feature annotation.</text>
</comment>
<dbReference type="InterPro" id="IPR050595">
    <property type="entry name" value="Bact_response_regulator"/>
</dbReference>
<dbReference type="InterPro" id="IPR008984">
    <property type="entry name" value="SMAD_FHA_dom_sf"/>
</dbReference>
<feature type="domain" description="FHA" evidence="4">
    <location>
        <begin position="63"/>
        <end position="122"/>
    </location>
</feature>
<dbReference type="PANTHER" id="PTHR44591">
    <property type="entry name" value="STRESS RESPONSE REGULATOR PROTEIN 1"/>
    <property type="match status" value="1"/>
</dbReference>
<dbReference type="InterPro" id="IPR000253">
    <property type="entry name" value="FHA_dom"/>
</dbReference>
<evidence type="ECO:0000313" key="7">
    <source>
        <dbReference type="Proteomes" id="UP000594468"/>
    </source>
</evidence>
<accession>A0A7S8IFJ4</accession>